<evidence type="ECO:0000313" key="4">
    <source>
        <dbReference type="Proteomes" id="UP000270046"/>
    </source>
</evidence>
<proteinExistence type="predicted"/>
<dbReference type="InterPro" id="IPR050892">
    <property type="entry name" value="ADP-ribose_metab_enzymes"/>
</dbReference>
<dbReference type="InterPro" id="IPR002589">
    <property type="entry name" value="Macro_dom"/>
</dbReference>
<dbReference type="CDD" id="cd02901">
    <property type="entry name" value="Macro_Poa1p-like"/>
    <property type="match status" value="1"/>
</dbReference>
<dbReference type="Proteomes" id="UP000270046">
    <property type="component" value="Chromosome"/>
</dbReference>
<dbReference type="InterPro" id="IPR043472">
    <property type="entry name" value="Macro_dom-like"/>
</dbReference>
<evidence type="ECO:0000259" key="2">
    <source>
        <dbReference type="PROSITE" id="PS51154"/>
    </source>
</evidence>
<dbReference type="PANTHER" id="PTHR12521:SF0">
    <property type="entry name" value="ADP-RIBOSE GLYCOHYDROLASE OARD1"/>
    <property type="match status" value="1"/>
</dbReference>
<gene>
    <name evidence="3" type="ORF">HYN43_022735</name>
</gene>
<dbReference type="RefSeq" id="WP_119406216.1">
    <property type="nucleotide sequence ID" value="NZ_CP032869.1"/>
</dbReference>
<accession>A0A494W2E6</accession>
<dbReference type="SUPFAM" id="SSF52949">
    <property type="entry name" value="Macro domain-like"/>
    <property type="match status" value="1"/>
</dbReference>
<dbReference type="OrthoDB" id="9780211at2"/>
<dbReference type="AlphaFoldDB" id="A0A494W2E6"/>
<dbReference type="Gene3D" id="3.40.220.10">
    <property type="entry name" value="Leucine Aminopeptidase, subunit E, domain 1"/>
    <property type="match status" value="1"/>
</dbReference>
<dbReference type="SMART" id="SM00506">
    <property type="entry name" value="A1pp"/>
    <property type="match status" value="1"/>
</dbReference>
<evidence type="ECO:0000313" key="3">
    <source>
        <dbReference type="EMBL" id="AYL97933.1"/>
    </source>
</evidence>
<dbReference type="GO" id="GO:0140291">
    <property type="term" value="P:peptidyl-glutamate ADP-deribosylation"/>
    <property type="evidence" value="ECO:0007669"/>
    <property type="project" value="TreeGrafter"/>
</dbReference>
<keyword evidence="4" id="KW-1185">Reference proteome</keyword>
<sequence length="345" mass="39201">MIRYTEGNILESEADALVNTVNTVGVMGKGLALQFKKEFPHNFKVYQQACKSKSFKIGDLIVTEDDSLLYGKKIIIDLPTKTDWRKPSEYSYIETGLKRLASLIQEKQLKSIAIPPLGTGHGGLEWAKVQSLIEAALKNTDSDILVYLPNAVIKEAMKEERAKLTPARAMLLAVLFDLAKSGEFVSEFAAEKVAYFLQRFGAKNEFKLTFEPNFYGPYSGKVRRVLYYLNGSYITGYSAMDKKPFEELGIMMDAEADVLAYLNQEPNLRYLDIVNKTKDFLSGFYSAFGLELLSTIDFLSLKFKTKNLDEILTHLKDWSNRKQTMFSNKRFIEQAIARLEGYNLE</sequence>
<name>A0A494W2E6_9SPHI</name>
<dbReference type="Pfam" id="PF01661">
    <property type="entry name" value="Macro"/>
    <property type="match status" value="1"/>
</dbReference>
<feature type="domain" description="Macro" evidence="2">
    <location>
        <begin position="1"/>
        <end position="165"/>
    </location>
</feature>
<evidence type="ECO:0000256" key="1">
    <source>
        <dbReference type="ARBA" id="ARBA00035885"/>
    </source>
</evidence>
<comment type="catalytic activity">
    <reaction evidence="1">
        <text>an N-(ADP-alpha-D-ribosyl)-thymidine in DNA + H2O = a thymidine in DNA + ADP-D-ribose</text>
        <dbReference type="Rhea" id="RHEA:71655"/>
        <dbReference type="Rhea" id="RHEA-COMP:13556"/>
        <dbReference type="Rhea" id="RHEA-COMP:18051"/>
        <dbReference type="ChEBI" id="CHEBI:15377"/>
        <dbReference type="ChEBI" id="CHEBI:57967"/>
        <dbReference type="ChEBI" id="CHEBI:137386"/>
        <dbReference type="ChEBI" id="CHEBI:191199"/>
    </reaction>
    <physiologicalReaction direction="left-to-right" evidence="1">
        <dbReference type="Rhea" id="RHEA:71656"/>
    </physiologicalReaction>
</comment>
<dbReference type="EMBL" id="CP032869">
    <property type="protein sequence ID" value="AYL97933.1"/>
    <property type="molecule type" value="Genomic_DNA"/>
</dbReference>
<dbReference type="KEGG" id="muh:HYN43_022735"/>
<dbReference type="PANTHER" id="PTHR12521">
    <property type="entry name" value="PROTEIN C6ORF130"/>
    <property type="match status" value="1"/>
</dbReference>
<organism evidence="3 4">
    <name type="scientific">Mucilaginibacter celer</name>
    <dbReference type="NCBI Taxonomy" id="2305508"/>
    <lineage>
        <taxon>Bacteria</taxon>
        <taxon>Pseudomonadati</taxon>
        <taxon>Bacteroidota</taxon>
        <taxon>Sphingobacteriia</taxon>
        <taxon>Sphingobacteriales</taxon>
        <taxon>Sphingobacteriaceae</taxon>
        <taxon>Mucilaginibacter</taxon>
    </lineage>
</organism>
<reference evidence="3 4" key="1">
    <citation type="submission" date="2018-10" db="EMBL/GenBank/DDBJ databases">
        <title>Genome sequencing of Mucilaginibacter sp. HYN0043.</title>
        <authorList>
            <person name="Kim M."/>
            <person name="Yi H."/>
        </authorList>
    </citation>
    <scope>NUCLEOTIDE SEQUENCE [LARGE SCALE GENOMIC DNA]</scope>
    <source>
        <strain evidence="3 4">HYN0043</strain>
    </source>
</reference>
<protein>
    <submittedName>
        <fullName evidence="3">Appr-1-p processing protein</fullName>
    </submittedName>
</protein>
<dbReference type="PROSITE" id="PS51154">
    <property type="entry name" value="MACRO"/>
    <property type="match status" value="1"/>
</dbReference>